<evidence type="ECO:0000313" key="2">
    <source>
        <dbReference type="Proteomes" id="UP001648503"/>
    </source>
</evidence>
<dbReference type="EMBL" id="JAFCIX010000136">
    <property type="protein sequence ID" value="KAH6597657.1"/>
    <property type="molecule type" value="Genomic_DNA"/>
</dbReference>
<evidence type="ECO:0000313" key="1">
    <source>
        <dbReference type="EMBL" id="KAH6597657.1"/>
    </source>
</evidence>
<reference evidence="1 2" key="1">
    <citation type="submission" date="2021-02" db="EMBL/GenBank/DDBJ databases">
        <title>Variation within the Batrachochytrium salamandrivorans European outbreak.</title>
        <authorList>
            <person name="Kelly M."/>
            <person name="Pasmans F."/>
            <person name="Shea T.P."/>
            <person name="Munoz J.F."/>
            <person name="Carranza S."/>
            <person name="Cuomo C.A."/>
            <person name="Martel A."/>
        </authorList>
    </citation>
    <scope>NUCLEOTIDE SEQUENCE [LARGE SCALE GENOMIC DNA]</scope>
    <source>
        <strain evidence="1 2">AMFP18/2</strain>
    </source>
</reference>
<gene>
    <name evidence="1" type="ORF">BASA50_004263</name>
</gene>
<proteinExistence type="predicted"/>
<accession>A0ABQ8FFW2</accession>
<keyword evidence="2" id="KW-1185">Reference proteome</keyword>
<comment type="caution">
    <text evidence="1">The sequence shown here is derived from an EMBL/GenBank/DDBJ whole genome shotgun (WGS) entry which is preliminary data.</text>
</comment>
<name>A0ABQ8FFW2_9FUNG</name>
<protein>
    <submittedName>
        <fullName evidence="1">Uncharacterized protein</fullName>
    </submittedName>
</protein>
<sequence>MCKPFVSTLKLRLHFTRVLVFLNPFCHSHSQLTLKQPLNIYSSIFKMISTAVATIVFCAAIASAQDVCKPDLLIDDFSTSVSANVDGAIRPVNHLGADYGEVNVTWSINTAEKFAMLSPSSLPNFWYSKFDARACFDLTGYSSIDFDLVAPTGSDMSFTLTQKAPNCVDRLVDSTYLSLTKYIKPDGTKQHVSLPLGDFATNINGLPFDFIHLKDWTPTGLSPVGAVFHMSNLVLKGGCGVPKPGGNPNPNSSSAAVTGTAAATTTAVATGAATTTAAGTGAATTTASGTGSTGATTPGAVLPKSGAESVSMFSALVGSIVAAIAGFADSEQSLLAASTAVEQWANWWEMQFGVAKCGIISFTGHLAPLLTTHWIFKAIQIGILVDTHPFSADHCILCDQQLLSTSIAHLVVECEQVTGHRIQSGLVPEIQKSRLRLLGRALDPGCGECIYLAPRWSLKWQSRSGPVVGWTGIVEHESMGTRHDNRALTARLADFLQVTYRQYQSTLWKYHRDRIVEVG</sequence>
<dbReference type="Proteomes" id="UP001648503">
    <property type="component" value="Unassembled WGS sequence"/>
</dbReference>
<organism evidence="1 2">
    <name type="scientific">Batrachochytrium salamandrivorans</name>
    <dbReference type="NCBI Taxonomy" id="1357716"/>
    <lineage>
        <taxon>Eukaryota</taxon>
        <taxon>Fungi</taxon>
        <taxon>Fungi incertae sedis</taxon>
        <taxon>Chytridiomycota</taxon>
        <taxon>Chytridiomycota incertae sedis</taxon>
        <taxon>Chytridiomycetes</taxon>
        <taxon>Rhizophydiales</taxon>
        <taxon>Rhizophydiales incertae sedis</taxon>
        <taxon>Batrachochytrium</taxon>
    </lineage>
</organism>